<dbReference type="EMBL" id="BAABKQ010000001">
    <property type="protein sequence ID" value="GAA4803013.1"/>
    <property type="molecule type" value="Genomic_DNA"/>
</dbReference>
<gene>
    <name evidence="2" type="ORF">GCM10023353_01420</name>
</gene>
<dbReference type="Proteomes" id="UP001500839">
    <property type="component" value="Unassembled WGS sequence"/>
</dbReference>
<evidence type="ECO:0000313" key="2">
    <source>
        <dbReference type="EMBL" id="GAA4803013.1"/>
    </source>
</evidence>
<proteinExistence type="predicted"/>
<feature type="region of interest" description="Disordered" evidence="1">
    <location>
        <begin position="59"/>
        <end position="100"/>
    </location>
</feature>
<protein>
    <submittedName>
        <fullName evidence="2">Uncharacterized protein</fullName>
    </submittedName>
</protein>
<evidence type="ECO:0000256" key="1">
    <source>
        <dbReference type="SAM" id="MobiDB-lite"/>
    </source>
</evidence>
<evidence type="ECO:0000313" key="3">
    <source>
        <dbReference type="Proteomes" id="UP001500839"/>
    </source>
</evidence>
<accession>A0ABP9C3E1</accession>
<organism evidence="2 3">
    <name type="scientific">Tomitella cavernea</name>
    <dbReference type="NCBI Taxonomy" id="1387982"/>
    <lineage>
        <taxon>Bacteria</taxon>
        <taxon>Bacillati</taxon>
        <taxon>Actinomycetota</taxon>
        <taxon>Actinomycetes</taxon>
        <taxon>Mycobacteriales</taxon>
        <taxon>Tomitella</taxon>
    </lineage>
</organism>
<name>A0ABP9C3E1_9ACTN</name>
<reference evidence="3" key="1">
    <citation type="journal article" date="2019" name="Int. J. Syst. Evol. Microbiol.">
        <title>The Global Catalogue of Microorganisms (GCM) 10K type strain sequencing project: providing services to taxonomists for standard genome sequencing and annotation.</title>
        <authorList>
            <consortium name="The Broad Institute Genomics Platform"/>
            <consortium name="The Broad Institute Genome Sequencing Center for Infectious Disease"/>
            <person name="Wu L."/>
            <person name="Ma J."/>
        </authorList>
    </citation>
    <scope>NUCLEOTIDE SEQUENCE [LARGE SCALE GENOMIC DNA]</scope>
    <source>
        <strain evidence="3">JCM 18542</strain>
    </source>
</reference>
<comment type="caution">
    <text evidence="2">The sequence shown here is derived from an EMBL/GenBank/DDBJ whole genome shotgun (WGS) entry which is preliminary data.</text>
</comment>
<feature type="compositionally biased region" description="Low complexity" evidence="1">
    <location>
        <begin position="68"/>
        <end position="79"/>
    </location>
</feature>
<keyword evidence="3" id="KW-1185">Reference proteome</keyword>
<sequence length="168" mass="17616">MPRALADMVTAQLAAEGIDETQLDDADYRYVETKMRSVLTGLKARRAWVNHLSPLLASHSTARRGSGAAPAPTTRSRSSPPSPGCSDRARSVQAPSSKCGSARYGAWTPLVPDGPLCRFDHRTYGGPGASAALCRGAPLSSSAWEVFGAVMHVGSPGADPGLRCDCYA</sequence>